<reference evidence="2" key="1">
    <citation type="journal article" date="2021" name="Nat. Commun.">
        <title>Genetic determinants of endophytism in the Arabidopsis root mycobiome.</title>
        <authorList>
            <person name="Mesny F."/>
            <person name="Miyauchi S."/>
            <person name="Thiergart T."/>
            <person name="Pickel B."/>
            <person name="Atanasova L."/>
            <person name="Karlsson M."/>
            <person name="Huettel B."/>
            <person name="Barry K.W."/>
            <person name="Haridas S."/>
            <person name="Chen C."/>
            <person name="Bauer D."/>
            <person name="Andreopoulos W."/>
            <person name="Pangilinan J."/>
            <person name="LaButti K."/>
            <person name="Riley R."/>
            <person name="Lipzen A."/>
            <person name="Clum A."/>
            <person name="Drula E."/>
            <person name="Henrissat B."/>
            <person name="Kohler A."/>
            <person name="Grigoriev I.V."/>
            <person name="Martin F.M."/>
            <person name="Hacquard S."/>
        </authorList>
    </citation>
    <scope>NUCLEOTIDE SEQUENCE</scope>
    <source>
        <strain evidence="2">MPI-CAGE-CH-0243</strain>
    </source>
</reference>
<evidence type="ECO:0000313" key="3">
    <source>
        <dbReference type="Proteomes" id="UP000700596"/>
    </source>
</evidence>
<protein>
    <submittedName>
        <fullName evidence="2">Uncharacterized protein</fullName>
    </submittedName>
</protein>
<dbReference type="PANTHER" id="PTHR37540">
    <property type="entry name" value="TRANSCRIPTION FACTOR (ACR-2), PUTATIVE-RELATED-RELATED"/>
    <property type="match status" value="1"/>
</dbReference>
<evidence type="ECO:0000313" key="2">
    <source>
        <dbReference type="EMBL" id="KAH7112093.1"/>
    </source>
</evidence>
<gene>
    <name evidence="2" type="ORF">B0J11DRAFT_598032</name>
</gene>
<feature type="compositionally biased region" description="Basic and acidic residues" evidence="1">
    <location>
        <begin position="36"/>
        <end position="67"/>
    </location>
</feature>
<accession>A0A9P9D3M1</accession>
<dbReference type="PANTHER" id="PTHR37540:SF5">
    <property type="entry name" value="TRANSCRIPTION FACTOR DOMAIN-CONTAINING PROTEIN"/>
    <property type="match status" value="1"/>
</dbReference>
<proteinExistence type="predicted"/>
<dbReference type="AlphaFoldDB" id="A0A9P9D3M1"/>
<dbReference type="Proteomes" id="UP000700596">
    <property type="component" value="Unassembled WGS sequence"/>
</dbReference>
<sequence>MPPLATSFEFVSFDPVSNPKPGKTLQVRSRCMQGKNKREGSRRTQRENRRLAKEKEKEDENNDERTKQLHQGQQPGASLNPLLGTMISDLALVHFPSSNIDHEAKALLFKAFAYNVANQSLSPLDRAVDFDCLESASFEWMFTDSAFMHSVLCASYAINDFLAPNWDGTPGQKTVLHLRKTLSLLQTKLHEDNVHHDESVLQVVMNLALLAAVYADWDAAAAHFKGMHRIIQLRGAQSFLRARPKLHFKLDRIDLAWSLSSGKPPFFLHPTVAWGPIIHAPYLPLPENLYRPPNEWDYRLANVFQDFQFLSLQINRNALKRARHNAACFQAVLTSLQSRLMHLGRLVDNPVEELVPGRKIPYAWVIRQLGDAYSQASNGPLKEDKSLMWWVLISVAFTITGSQEYWVKEAWKRTEAGLEWTTVKSHLIRIMWIELIHDDPGKLIFERLEDTRST</sequence>
<name>A0A9P9D3M1_9PLEO</name>
<organism evidence="2 3">
    <name type="scientific">Dendryphion nanum</name>
    <dbReference type="NCBI Taxonomy" id="256645"/>
    <lineage>
        <taxon>Eukaryota</taxon>
        <taxon>Fungi</taxon>
        <taxon>Dikarya</taxon>
        <taxon>Ascomycota</taxon>
        <taxon>Pezizomycotina</taxon>
        <taxon>Dothideomycetes</taxon>
        <taxon>Pleosporomycetidae</taxon>
        <taxon>Pleosporales</taxon>
        <taxon>Torulaceae</taxon>
        <taxon>Dendryphion</taxon>
    </lineage>
</organism>
<comment type="caution">
    <text evidence="2">The sequence shown here is derived from an EMBL/GenBank/DDBJ whole genome shotgun (WGS) entry which is preliminary data.</text>
</comment>
<evidence type="ECO:0000256" key="1">
    <source>
        <dbReference type="SAM" id="MobiDB-lite"/>
    </source>
</evidence>
<feature type="region of interest" description="Disordered" evidence="1">
    <location>
        <begin position="1"/>
        <end position="80"/>
    </location>
</feature>
<dbReference type="EMBL" id="JAGMWT010000022">
    <property type="protein sequence ID" value="KAH7112093.1"/>
    <property type="molecule type" value="Genomic_DNA"/>
</dbReference>
<dbReference type="OrthoDB" id="4158087at2759"/>
<keyword evidence="3" id="KW-1185">Reference proteome</keyword>